<keyword evidence="4" id="KW-0963">Cytoplasm</keyword>
<comment type="subcellular location">
    <subcellularLocation>
        <location evidence="1">Cytoplasm</location>
    </subcellularLocation>
</comment>
<dbReference type="GO" id="GO:0046872">
    <property type="term" value="F:metal ion binding"/>
    <property type="evidence" value="ECO:0007669"/>
    <property type="project" value="UniProtKB-KW"/>
</dbReference>
<organism evidence="11 12">
    <name type="scientific">Marinobacter nitratireducens</name>
    <dbReference type="NCBI Taxonomy" id="1137280"/>
    <lineage>
        <taxon>Bacteria</taxon>
        <taxon>Pseudomonadati</taxon>
        <taxon>Pseudomonadota</taxon>
        <taxon>Gammaproteobacteria</taxon>
        <taxon>Pseudomonadales</taxon>
        <taxon>Marinobacteraceae</taxon>
        <taxon>Marinobacter</taxon>
    </lineage>
</organism>
<dbReference type="InterPro" id="IPR003442">
    <property type="entry name" value="T6A_TsaE"/>
</dbReference>
<dbReference type="GO" id="GO:0005524">
    <property type="term" value="F:ATP binding"/>
    <property type="evidence" value="ECO:0007669"/>
    <property type="project" value="UniProtKB-KW"/>
</dbReference>
<dbReference type="PANTHER" id="PTHR33540:SF2">
    <property type="entry name" value="TRNA THREONYLCARBAMOYLADENOSINE BIOSYNTHESIS PROTEIN TSAE"/>
    <property type="match status" value="1"/>
</dbReference>
<evidence type="ECO:0000256" key="6">
    <source>
        <dbReference type="ARBA" id="ARBA00022723"/>
    </source>
</evidence>
<dbReference type="GO" id="GO:0002949">
    <property type="term" value="P:tRNA threonylcarbamoyladenosine modification"/>
    <property type="evidence" value="ECO:0007669"/>
    <property type="project" value="InterPro"/>
</dbReference>
<dbReference type="AlphaFoldDB" id="A0A072N1X7"/>
<dbReference type="STRING" id="1137280.D777_01880"/>
<dbReference type="OrthoDB" id="9800307at2"/>
<keyword evidence="5" id="KW-0819">tRNA processing</keyword>
<keyword evidence="9" id="KW-0460">Magnesium</keyword>
<dbReference type="Proteomes" id="UP000035057">
    <property type="component" value="Unassembled WGS sequence"/>
</dbReference>
<gene>
    <name evidence="11" type="ORF">D777_01880</name>
</gene>
<dbReference type="SUPFAM" id="SSF52540">
    <property type="entry name" value="P-loop containing nucleoside triphosphate hydrolases"/>
    <property type="match status" value="1"/>
</dbReference>
<evidence type="ECO:0000256" key="7">
    <source>
        <dbReference type="ARBA" id="ARBA00022741"/>
    </source>
</evidence>
<evidence type="ECO:0000256" key="9">
    <source>
        <dbReference type="ARBA" id="ARBA00022842"/>
    </source>
</evidence>
<evidence type="ECO:0000256" key="8">
    <source>
        <dbReference type="ARBA" id="ARBA00022840"/>
    </source>
</evidence>
<evidence type="ECO:0000313" key="11">
    <source>
        <dbReference type="EMBL" id="KEF31531.1"/>
    </source>
</evidence>
<evidence type="ECO:0000256" key="1">
    <source>
        <dbReference type="ARBA" id="ARBA00004496"/>
    </source>
</evidence>
<keyword evidence="7" id="KW-0547">Nucleotide-binding</keyword>
<evidence type="ECO:0000256" key="2">
    <source>
        <dbReference type="ARBA" id="ARBA00007599"/>
    </source>
</evidence>
<evidence type="ECO:0000256" key="5">
    <source>
        <dbReference type="ARBA" id="ARBA00022694"/>
    </source>
</evidence>
<reference evidence="11 12" key="1">
    <citation type="submission" date="2012-12" db="EMBL/GenBank/DDBJ databases">
        <title>Genome assembly of Marinobacter sp. AK21.</title>
        <authorList>
            <person name="Khatri I."/>
            <person name="Kumar R."/>
            <person name="Vaidya B."/>
            <person name="Subramanian S."/>
            <person name="Pinnaka A."/>
        </authorList>
    </citation>
    <scope>NUCLEOTIDE SEQUENCE [LARGE SCALE GENOMIC DNA]</scope>
    <source>
        <strain evidence="11 12">AK21</strain>
    </source>
</reference>
<keyword evidence="12" id="KW-1185">Reference proteome</keyword>
<evidence type="ECO:0000256" key="4">
    <source>
        <dbReference type="ARBA" id="ARBA00022490"/>
    </source>
</evidence>
<evidence type="ECO:0000313" key="12">
    <source>
        <dbReference type="Proteomes" id="UP000035057"/>
    </source>
</evidence>
<dbReference type="EMBL" id="ANIE01000005">
    <property type="protein sequence ID" value="KEF31531.1"/>
    <property type="molecule type" value="Genomic_DNA"/>
</dbReference>
<keyword evidence="8" id="KW-0067">ATP-binding</keyword>
<evidence type="ECO:0000256" key="3">
    <source>
        <dbReference type="ARBA" id="ARBA00019010"/>
    </source>
</evidence>
<protein>
    <recommendedName>
        <fullName evidence="3">tRNA threonylcarbamoyladenosine biosynthesis protein TsaE</fullName>
    </recommendedName>
    <alternativeName>
        <fullName evidence="10">t(6)A37 threonylcarbamoyladenosine biosynthesis protein TsaE</fullName>
    </alternativeName>
</protein>
<evidence type="ECO:0000256" key="10">
    <source>
        <dbReference type="ARBA" id="ARBA00032441"/>
    </source>
</evidence>
<dbReference type="PANTHER" id="PTHR33540">
    <property type="entry name" value="TRNA THREONYLCARBAMOYLADENOSINE BIOSYNTHESIS PROTEIN TSAE"/>
    <property type="match status" value="1"/>
</dbReference>
<accession>A0A072N1X7</accession>
<dbReference type="NCBIfam" id="TIGR00150">
    <property type="entry name" value="T6A_YjeE"/>
    <property type="match status" value="1"/>
</dbReference>
<comment type="similarity">
    <text evidence="2">Belongs to the TsaE family.</text>
</comment>
<comment type="caution">
    <text evidence="11">The sequence shown here is derived from an EMBL/GenBank/DDBJ whole genome shotgun (WGS) entry which is preliminary data.</text>
</comment>
<name>A0A072N1X7_9GAMM</name>
<proteinExistence type="inferred from homology"/>
<dbReference type="Gene3D" id="3.40.50.300">
    <property type="entry name" value="P-loop containing nucleotide triphosphate hydrolases"/>
    <property type="match status" value="1"/>
</dbReference>
<dbReference type="RefSeq" id="WP_036130571.1">
    <property type="nucleotide sequence ID" value="NZ_ANIE01000005.1"/>
</dbReference>
<dbReference type="PATRIC" id="fig|1137280.3.peg.1696"/>
<dbReference type="InterPro" id="IPR027417">
    <property type="entry name" value="P-loop_NTPase"/>
</dbReference>
<dbReference type="GO" id="GO:0005737">
    <property type="term" value="C:cytoplasm"/>
    <property type="evidence" value="ECO:0007669"/>
    <property type="project" value="UniProtKB-SubCell"/>
</dbReference>
<dbReference type="Pfam" id="PF02367">
    <property type="entry name" value="TsaE"/>
    <property type="match status" value="1"/>
</dbReference>
<keyword evidence="6" id="KW-0479">Metal-binding</keyword>
<sequence length="165" mass="18587">MTIFGNERRLYLEGEGETEKLGRELAQLISKSGHGLIIYLDGDLGMGKTTLSRGIMRGLGHEGAVKSPTYTLVEPYEDLQPPAYHFDLYRLGDPEELEYMGIRDYFSGESLCLIEWPERGHGLLPEPDLEIHLDREGQGRSAVLRVHSERGVAMLNELELFGPEK</sequence>